<sequence>MSLHDLGIFPCLRFYIFSSQKDIDPTSFPEYSNLKVGLVPSVDSLCPYRGPAEGQQLALALALIEVFCTLLSDLDHISSGRRSEGLVRCRLNLILFHCLAAEERYRNAVAAHASIVAPDFEILPGQTSPTLPSSCYSIGREILRLGVETAFSNEVEYNRRARLLYGTADFALRYGSVEEMSTNMVVVAVSGETTARQGEGRCLALMSIVHSRRKEDGRKNATVYGVCSDGVEFYFLRIDNDSKYSRIGTGLDWYWGKSSDIVSHIRNVIRLALEVTPTSTPTRP</sequence>
<name>A0A8A1M9W1_AJECA</name>
<proteinExistence type="predicted"/>
<protein>
    <submittedName>
        <fullName evidence="1">Uncharacterized protein</fullName>
    </submittedName>
</protein>
<reference evidence="1" key="1">
    <citation type="submission" date="2021-01" db="EMBL/GenBank/DDBJ databases">
        <title>Chromosome-level genome assembly of a human fungal pathogen reveals clustering of transcriptionally co-regulated genes.</title>
        <authorList>
            <person name="Voorhies M."/>
            <person name="Cohen S."/>
            <person name="Shea T.P."/>
            <person name="Petrus S."/>
            <person name="Munoz J.F."/>
            <person name="Poplawski S."/>
            <person name="Goldman W.E."/>
            <person name="Michael T."/>
            <person name="Cuomo C.A."/>
            <person name="Sil A."/>
            <person name="Beyhan S."/>
        </authorList>
    </citation>
    <scope>NUCLEOTIDE SEQUENCE</scope>
    <source>
        <strain evidence="1">WU24</strain>
    </source>
</reference>
<evidence type="ECO:0000313" key="1">
    <source>
        <dbReference type="EMBL" id="QSS62030.1"/>
    </source>
</evidence>
<dbReference type="VEuPathDB" id="FungiDB:I7I51_04207"/>
<gene>
    <name evidence="1" type="ORF">I7I51_04207</name>
</gene>
<dbReference type="EMBL" id="CP069111">
    <property type="protein sequence ID" value="QSS62030.1"/>
    <property type="molecule type" value="Genomic_DNA"/>
</dbReference>
<accession>A0A8A1M9W1</accession>
<dbReference type="Proteomes" id="UP000663671">
    <property type="component" value="Chromosome 5"/>
</dbReference>
<dbReference type="AlphaFoldDB" id="A0A8A1M9W1"/>
<organism evidence="1 2">
    <name type="scientific">Ajellomyces capsulatus</name>
    <name type="common">Darling's disease fungus</name>
    <name type="synonym">Histoplasma capsulatum</name>
    <dbReference type="NCBI Taxonomy" id="5037"/>
    <lineage>
        <taxon>Eukaryota</taxon>
        <taxon>Fungi</taxon>
        <taxon>Dikarya</taxon>
        <taxon>Ascomycota</taxon>
        <taxon>Pezizomycotina</taxon>
        <taxon>Eurotiomycetes</taxon>
        <taxon>Eurotiomycetidae</taxon>
        <taxon>Onygenales</taxon>
        <taxon>Ajellomycetaceae</taxon>
        <taxon>Histoplasma</taxon>
    </lineage>
</organism>
<dbReference type="OrthoDB" id="4179617at2759"/>
<evidence type="ECO:0000313" key="2">
    <source>
        <dbReference type="Proteomes" id="UP000663671"/>
    </source>
</evidence>